<dbReference type="InterPro" id="IPR006067">
    <property type="entry name" value="NO2/SO3_Rdtase_4Fe4S_dom"/>
</dbReference>
<dbReference type="AlphaFoldDB" id="A0A919HKW5"/>
<keyword evidence="8" id="KW-0411">Iron-sulfur</keyword>
<evidence type="ECO:0000256" key="4">
    <source>
        <dbReference type="ARBA" id="ARBA00022617"/>
    </source>
</evidence>
<keyword evidence="2" id="KW-0004">4Fe-4S</keyword>
<evidence type="ECO:0000256" key="1">
    <source>
        <dbReference type="ARBA" id="ARBA00001942"/>
    </source>
</evidence>
<evidence type="ECO:0000256" key="6">
    <source>
        <dbReference type="ARBA" id="ARBA00023002"/>
    </source>
</evidence>
<comment type="cofactor">
    <cofactor evidence="1">
        <name>Mo-bis(molybdopterin guanine dinucleotide)</name>
        <dbReference type="ChEBI" id="CHEBI:60539"/>
    </cofactor>
</comment>
<dbReference type="GO" id="GO:0046872">
    <property type="term" value="F:metal ion binding"/>
    <property type="evidence" value="ECO:0007669"/>
    <property type="project" value="UniProtKB-KW"/>
</dbReference>
<keyword evidence="4" id="KW-0349">Heme</keyword>
<proteinExistence type="predicted"/>
<dbReference type="GO" id="GO:0020037">
    <property type="term" value="F:heme binding"/>
    <property type="evidence" value="ECO:0007669"/>
    <property type="project" value="InterPro"/>
</dbReference>
<dbReference type="PROSITE" id="PS00365">
    <property type="entry name" value="NIR_SIR"/>
    <property type="match status" value="1"/>
</dbReference>
<evidence type="ECO:0000256" key="9">
    <source>
        <dbReference type="SAM" id="MobiDB-lite"/>
    </source>
</evidence>
<dbReference type="SUPFAM" id="SSF53706">
    <property type="entry name" value="Formate dehydrogenase/DMSO reductase, domains 1-3"/>
    <property type="match status" value="1"/>
</dbReference>
<organism evidence="11 12">
    <name type="scientific">Klebsiella pneumoniae</name>
    <dbReference type="NCBI Taxonomy" id="573"/>
    <lineage>
        <taxon>Bacteria</taxon>
        <taxon>Pseudomonadati</taxon>
        <taxon>Pseudomonadota</taxon>
        <taxon>Gammaproteobacteria</taxon>
        <taxon>Enterobacterales</taxon>
        <taxon>Enterobacteriaceae</taxon>
        <taxon>Klebsiella/Raoultella group</taxon>
        <taxon>Klebsiella</taxon>
        <taxon>Klebsiella pneumoniae complex</taxon>
    </lineage>
</organism>
<accession>A0A919HKW5</accession>
<gene>
    <name evidence="11" type="ORF">KPZU09_05020</name>
</gene>
<reference evidence="11" key="1">
    <citation type="submission" date="2020-10" db="EMBL/GenBank/DDBJ databases">
        <title>Genome Sequence of ESBL Producing Zambian Clinical Strains.</title>
        <authorList>
            <person name="Shawa M."/>
            <person name="Furuta Y."/>
            <person name="Simbotwe M."/>
            <person name="Mulenga E."/>
            <person name="Mubanga M."/>
            <person name="Mulenga G."/>
            <person name="Kaile C."/>
            <person name="Zorigt T."/>
            <person name="Hang'ombe B."/>
            <person name="Higashi H."/>
        </authorList>
    </citation>
    <scope>NUCLEOTIDE SEQUENCE</scope>
    <source>
        <strain evidence="11">Zam_UTH_09</strain>
    </source>
</reference>
<evidence type="ECO:0000313" key="12">
    <source>
        <dbReference type="Proteomes" id="UP000655094"/>
    </source>
</evidence>
<sequence>MAVSGCTRECAEAQGKDIGVIATDKGWNLYVCGNGGMKPRHADLFASDLDEATLIRSIDRLLMFYIRTADRLQRTSTWMDNLEGGVAYLRQVVLEDSLGIGEELEQEMARIVDSYQCEWQTTLNDPQRLALFRSFVNSDQPDEAVQRRDLRGQPQPLLTETLPEGELPSRPWQAVCDLDAIPAQAGIGARLGAADCPVPLRRAGLRPRQPRAGQRGQRAVAWAVRGRRRRAGGDLPLYKQRIRLRDGWPCDGDEQAVRAAGESRKRQSVGGQPAAAGPRGGLLMKTIRTTCPYCGVGCGVLASVDDAGQVSVRGDDQHPANLGRLCVKGAALGETTGLAGRLLTPEVDGQQVAASGAGGNRCAPETDHRPARTASGGLLRLRPAVNRGLLCRQ</sequence>
<evidence type="ECO:0000256" key="2">
    <source>
        <dbReference type="ARBA" id="ARBA00022485"/>
    </source>
</evidence>
<dbReference type="InterPro" id="IPR027467">
    <property type="entry name" value="MopterinOxRdtase_cofactor_BS"/>
</dbReference>
<keyword evidence="3" id="KW-0500">Molybdenum</keyword>
<evidence type="ECO:0000256" key="7">
    <source>
        <dbReference type="ARBA" id="ARBA00023004"/>
    </source>
</evidence>
<dbReference type="Pfam" id="PF01077">
    <property type="entry name" value="NIR_SIR"/>
    <property type="match status" value="1"/>
</dbReference>
<protein>
    <recommendedName>
        <fullName evidence="10">4Fe-4S Mo/W bis-MGD-type domain-containing protein</fullName>
    </recommendedName>
</protein>
<dbReference type="Gene3D" id="3.30.413.10">
    <property type="entry name" value="Sulfite Reductase Hemoprotein, domain 1"/>
    <property type="match status" value="1"/>
</dbReference>
<dbReference type="GO" id="GO:0051539">
    <property type="term" value="F:4 iron, 4 sulfur cluster binding"/>
    <property type="evidence" value="ECO:0007669"/>
    <property type="project" value="UniProtKB-KW"/>
</dbReference>
<dbReference type="PANTHER" id="PTHR43809">
    <property type="entry name" value="NITRITE REDUCTASE (NADH) LARGE SUBUNIT"/>
    <property type="match status" value="1"/>
</dbReference>
<feature type="region of interest" description="Disordered" evidence="9">
    <location>
        <begin position="258"/>
        <end position="280"/>
    </location>
</feature>
<dbReference type="InterPro" id="IPR006066">
    <property type="entry name" value="NO2/SO3_Rdtase_FeS/sirohaem_BS"/>
</dbReference>
<feature type="region of interest" description="Disordered" evidence="9">
    <location>
        <begin position="353"/>
        <end position="373"/>
    </location>
</feature>
<keyword evidence="6" id="KW-0560">Oxidoreductase</keyword>
<dbReference type="EMBL" id="BNFF01000001">
    <property type="protein sequence ID" value="GHK50766.1"/>
    <property type="molecule type" value="Genomic_DNA"/>
</dbReference>
<dbReference type="Pfam" id="PF04879">
    <property type="entry name" value="Molybdop_Fe4S4"/>
    <property type="match status" value="1"/>
</dbReference>
<dbReference type="InterPro" id="IPR006963">
    <property type="entry name" value="Mopterin_OxRdtase_4Fe-4S_dom"/>
</dbReference>
<dbReference type="GO" id="GO:0016491">
    <property type="term" value="F:oxidoreductase activity"/>
    <property type="evidence" value="ECO:0007669"/>
    <property type="project" value="UniProtKB-KW"/>
</dbReference>
<evidence type="ECO:0000256" key="8">
    <source>
        <dbReference type="ARBA" id="ARBA00023014"/>
    </source>
</evidence>
<keyword evidence="5" id="KW-0479">Metal-binding</keyword>
<keyword evidence="7" id="KW-0408">Iron</keyword>
<evidence type="ECO:0000256" key="5">
    <source>
        <dbReference type="ARBA" id="ARBA00022723"/>
    </source>
</evidence>
<dbReference type="PANTHER" id="PTHR43809:SF1">
    <property type="entry name" value="NITRITE REDUCTASE (NADH) LARGE SUBUNIT"/>
    <property type="match status" value="1"/>
</dbReference>
<comment type="caution">
    <text evidence="11">The sequence shown here is derived from an EMBL/GenBank/DDBJ whole genome shotgun (WGS) entry which is preliminary data.</text>
</comment>
<dbReference type="PROSITE" id="PS51669">
    <property type="entry name" value="4FE4S_MOW_BIS_MGD"/>
    <property type="match status" value="1"/>
</dbReference>
<dbReference type="InterPro" id="IPR052034">
    <property type="entry name" value="NasD-like"/>
</dbReference>
<dbReference type="SMART" id="SM00926">
    <property type="entry name" value="Molybdop_Fe4S4"/>
    <property type="match status" value="1"/>
</dbReference>
<dbReference type="Proteomes" id="UP000655094">
    <property type="component" value="Unassembled WGS sequence"/>
</dbReference>
<dbReference type="PROSITE" id="PS00551">
    <property type="entry name" value="MOLYBDOPTERIN_PROK_1"/>
    <property type="match status" value="1"/>
</dbReference>
<dbReference type="InterPro" id="IPR045854">
    <property type="entry name" value="NO2/SO3_Rdtase_4Fe4S_sf"/>
</dbReference>
<dbReference type="Gene3D" id="2.20.25.90">
    <property type="entry name" value="ADC-like domains"/>
    <property type="match status" value="1"/>
</dbReference>
<dbReference type="SUPFAM" id="SSF56014">
    <property type="entry name" value="Nitrite and sulphite reductase 4Fe-4S domain-like"/>
    <property type="match status" value="1"/>
</dbReference>
<evidence type="ECO:0000313" key="11">
    <source>
        <dbReference type="EMBL" id="GHK50766.1"/>
    </source>
</evidence>
<evidence type="ECO:0000256" key="3">
    <source>
        <dbReference type="ARBA" id="ARBA00022505"/>
    </source>
</evidence>
<feature type="domain" description="4Fe-4S Mo/W bis-MGD-type" evidence="10">
    <location>
        <begin position="284"/>
        <end position="340"/>
    </location>
</feature>
<evidence type="ECO:0000259" key="10">
    <source>
        <dbReference type="PROSITE" id="PS51669"/>
    </source>
</evidence>
<name>A0A919HKW5_KLEPN</name>